<reference evidence="1" key="2">
    <citation type="journal article" date="2015" name="Fish Shellfish Immunol.">
        <title>Early steps in the European eel (Anguilla anguilla)-Vibrio vulnificus interaction in the gills: Role of the RtxA13 toxin.</title>
        <authorList>
            <person name="Callol A."/>
            <person name="Pajuelo D."/>
            <person name="Ebbesson L."/>
            <person name="Teles M."/>
            <person name="MacKenzie S."/>
            <person name="Amaro C."/>
        </authorList>
    </citation>
    <scope>NUCLEOTIDE SEQUENCE</scope>
</reference>
<proteinExistence type="predicted"/>
<reference evidence="1" key="1">
    <citation type="submission" date="2014-11" db="EMBL/GenBank/DDBJ databases">
        <authorList>
            <person name="Amaro Gonzalez C."/>
        </authorList>
    </citation>
    <scope>NUCLEOTIDE SEQUENCE</scope>
</reference>
<name>A0A0E9UHF3_ANGAN</name>
<organism evidence="1">
    <name type="scientific">Anguilla anguilla</name>
    <name type="common">European freshwater eel</name>
    <name type="synonym">Muraena anguilla</name>
    <dbReference type="NCBI Taxonomy" id="7936"/>
    <lineage>
        <taxon>Eukaryota</taxon>
        <taxon>Metazoa</taxon>
        <taxon>Chordata</taxon>
        <taxon>Craniata</taxon>
        <taxon>Vertebrata</taxon>
        <taxon>Euteleostomi</taxon>
        <taxon>Actinopterygii</taxon>
        <taxon>Neopterygii</taxon>
        <taxon>Teleostei</taxon>
        <taxon>Anguilliformes</taxon>
        <taxon>Anguillidae</taxon>
        <taxon>Anguilla</taxon>
    </lineage>
</organism>
<accession>A0A0E9UHF3</accession>
<sequence length="12" mass="1335">MGFAAQKGKRQL</sequence>
<dbReference type="EMBL" id="GBXM01044184">
    <property type="protein sequence ID" value="JAH64393.1"/>
    <property type="molecule type" value="Transcribed_RNA"/>
</dbReference>
<protein>
    <submittedName>
        <fullName evidence="1">Uncharacterized protein</fullName>
    </submittedName>
</protein>
<evidence type="ECO:0000313" key="1">
    <source>
        <dbReference type="EMBL" id="JAH64393.1"/>
    </source>
</evidence>